<evidence type="ECO:0000256" key="1">
    <source>
        <dbReference type="SAM" id="Phobius"/>
    </source>
</evidence>
<dbReference type="AlphaFoldDB" id="A0A1I0AE17"/>
<accession>A0A1I0AE17</accession>
<name>A0A1I0AE17_9FIRM</name>
<dbReference type="STRING" id="29364.SAMN04487772_105107"/>
<keyword evidence="1" id="KW-0472">Membrane</keyword>
<feature type="transmembrane region" description="Helical" evidence="1">
    <location>
        <begin position="33"/>
        <end position="55"/>
    </location>
</feature>
<feature type="transmembrane region" description="Helical" evidence="1">
    <location>
        <begin position="67"/>
        <end position="86"/>
    </location>
</feature>
<reference evidence="2 3" key="1">
    <citation type="submission" date="2016-10" db="EMBL/GenBank/DDBJ databases">
        <authorList>
            <person name="de Groot N.N."/>
        </authorList>
    </citation>
    <scope>NUCLEOTIDE SEQUENCE [LARGE SCALE GENOMIC DNA]</scope>
    <source>
        <strain evidence="2 3">DSM 1801</strain>
    </source>
</reference>
<sequence>MPDIHNSDPFDELKKDIQSNSADRTSEFAKEDIRANSAIAASAYIPLLFLLPFFIRPDSRFARFHANQGLILFILDAVLGIARSTIFNLPFVRMPVDLVVSLVTLGYFLYGFIHALNGKAKELPFIGRFNLIHY</sequence>
<gene>
    <name evidence="2" type="ORF">SAMN04487772_105107</name>
</gene>
<evidence type="ECO:0000313" key="3">
    <source>
        <dbReference type="Proteomes" id="UP000199800"/>
    </source>
</evidence>
<dbReference type="OrthoDB" id="7595353at2"/>
<keyword evidence="1" id="KW-0812">Transmembrane</keyword>
<feature type="transmembrane region" description="Helical" evidence="1">
    <location>
        <begin position="98"/>
        <end position="116"/>
    </location>
</feature>
<organism evidence="2 3">
    <name type="scientific">[Clostridium] polysaccharolyticum</name>
    <dbReference type="NCBI Taxonomy" id="29364"/>
    <lineage>
        <taxon>Bacteria</taxon>
        <taxon>Bacillati</taxon>
        <taxon>Bacillota</taxon>
        <taxon>Clostridia</taxon>
        <taxon>Lachnospirales</taxon>
        <taxon>Lachnospiraceae</taxon>
    </lineage>
</organism>
<evidence type="ECO:0000313" key="2">
    <source>
        <dbReference type="EMBL" id="SES92435.1"/>
    </source>
</evidence>
<dbReference type="RefSeq" id="WP_092477027.1">
    <property type="nucleotide sequence ID" value="NZ_FOHN01000005.1"/>
</dbReference>
<protein>
    <submittedName>
        <fullName evidence="2">Uncharacterized membrane protein</fullName>
    </submittedName>
</protein>
<proteinExistence type="predicted"/>
<dbReference type="EMBL" id="FOHN01000005">
    <property type="protein sequence ID" value="SES92435.1"/>
    <property type="molecule type" value="Genomic_DNA"/>
</dbReference>
<keyword evidence="3" id="KW-1185">Reference proteome</keyword>
<dbReference type="Proteomes" id="UP000199800">
    <property type="component" value="Unassembled WGS sequence"/>
</dbReference>
<keyword evidence="1" id="KW-1133">Transmembrane helix</keyword>